<organism evidence="1 2">
    <name type="scientific">Actinomadura meridiana</name>
    <dbReference type="NCBI Taxonomy" id="559626"/>
    <lineage>
        <taxon>Bacteria</taxon>
        <taxon>Bacillati</taxon>
        <taxon>Actinomycetota</taxon>
        <taxon>Actinomycetes</taxon>
        <taxon>Streptosporangiales</taxon>
        <taxon>Thermomonosporaceae</taxon>
        <taxon>Actinomadura</taxon>
    </lineage>
</organism>
<evidence type="ECO:0008006" key="3">
    <source>
        <dbReference type="Google" id="ProtNLM"/>
    </source>
</evidence>
<sequence>MEIRRKAAEMAQRVTGASRKKALVLGSAALLVLALVGGGAAFLLTGRGELQYKTQSALRRAMPVTAAAELRERGVSLASPLKCADLPGWTKTKMRVSCTGTTSDQKPVEVLGTGQEDTHKAYYTILVDGRPLVENVSCLGADCGKKNG</sequence>
<accession>A0ABP8CNN6</accession>
<name>A0ABP8CNN6_9ACTN</name>
<gene>
    <name evidence="1" type="ORF">GCM10022254_70570</name>
</gene>
<protein>
    <recommendedName>
        <fullName evidence="3">DUF4333 domain-containing protein</fullName>
    </recommendedName>
</protein>
<dbReference type="EMBL" id="BAABAS010000028">
    <property type="protein sequence ID" value="GAA4241501.1"/>
    <property type="molecule type" value="Genomic_DNA"/>
</dbReference>
<evidence type="ECO:0000313" key="1">
    <source>
        <dbReference type="EMBL" id="GAA4241501.1"/>
    </source>
</evidence>
<comment type="caution">
    <text evidence="1">The sequence shown here is derived from an EMBL/GenBank/DDBJ whole genome shotgun (WGS) entry which is preliminary data.</text>
</comment>
<dbReference type="Proteomes" id="UP001501710">
    <property type="component" value="Unassembled WGS sequence"/>
</dbReference>
<proteinExistence type="predicted"/>
<dbReference type="RefSeq" id="WP_344906513.1">
    <property type="nucleotide sequence ID" value="NZ_BAABAS010000028.1"/>
</dbReference>
<keyword evidence="2" id="KW-1185">Reference proteome</keyword>
<evidence type="ECO:0000313" key="2">
    <source>
        <dbReference type="Proteomes" id="UP001501710"/>
    </source>
</evidence>
<reference evidence="2" key="1">
    <citation type="journal article" date="2019" name="Int. J. Syst. Evol. Microbiol.">
        <title>The Global Catalogue of Microorganisms (GCM) 10K type strain sequencing project: providing services to taxonomists for standard genome sequencing and annotation.</title>
        <authorList>
            <consortium name="The Broad Institute Genomics Platform"/>
            <consortium name="The Broad Institute Genome Sequencing Center for Infectious Disease"/>
            <person name="Wu L."/>
            <person name="Ma J."/>
        </authorList>
    </citation>
    <scope>NUCLEOTIDE SEQUENCE [LARGE SCALE GENOMIC DNA]</scope>
    <source>
        <strain evidence="2">JCM 17440</strain>
    </source>
</reference>